<dbReference type="GO" id="GO:0008270">
    <property type="term" value="F:zinc ion binding"/>
    <property type="evidence" value="ECO:0007669"/>
    <property type="project" value="UniProtKB-KW"/>
</dbReference>
<keyword evidence="3" id="KW-0862">Zinc</keyword>
<dbReference type="Proteomes" id="UP000321947">
    <property type="component" value="Unassembled WGS sequence"/>
</dbReference>
<evidence type="ECO:0000256" key="4">
    <source>
        <dbReference type="PROSITE-ProRule" id="PRU00325"/>
    </source>
</evidence>
<protein>
    <submittedName>
        <fullName evidence="6">MuDRA-like transposase</fullName>
    </submittedName>
</protein>
<dbReference type="EMBL" id="SSTD01019069">
    <property type="protein sequence ID" value="TYJ96969.1"/>
    <property type="molecule type" value="Genomic_DNA"/>
</dbReference>
<dbReference type="AlphaFoldDB" id="A0A5D3BD98"/>
<dbReference type="InterPro" id="IPR006564">
    <property type="entry name" value="Znf_PMZ"/>
</dbReference>
<dbReference type="Pfam" id="PF04434">
    <property type="entry name" value="SWIM"/>
    <property type="match status" value="1"/>
</dbReference>
<evidence type="ECO:0000259" key="5">
    <source>
        <dbReference type="PROSITE" id="PS50966"/>
    </source>
</evidence>
<dbReference type="Pfam" id="PF03108">
    <property type="entry name" value="DBD_Tnp_Mut"/>
    <property type="match status" value="1"/>
</dbReference>
<dbReference type="PANTHER" id="PTHR31973">
    <property type="entry name" value="POLYPROTEIN, PUTATIVE-RELATED"/>
    <property type="match status" value="1"/>
</dbReference>
<proteinExistence type="predicted"/>
<dbReference type="PANTHER" id="PTHR31973:SF113">
    <property type="entry name" value="PROTEIN FAR1-RELATED SEQUENCE 5-LIKE"/>
    <property type="match status" value="1"/>
</dbReference>
<feature type="domain" description="SWIM-type" evidence="5">
    <location>
        <begin position="446"/>
        <end position="489"/>
    </location>
</feature>
<sequence length="519" mass="60777">MYTLHDNEVDIGEVWVGLCDNMIWTNSAIWESYESYHSKDDTFTWESVEMNNELFDIPEQRDTPTKDCKRKGKVDYSSFSRKLKTKGSGWSEESSTSQELDFVVKKSTKEVLFVRCIDNKCGWRLRAIRLKDSKIFKIKKYVKVHSFSLEFLNRDHRQAKSWVVGELIKSKFKGVRRLYKPRDIIEDMRQDYGINMSYEKAWRARENAYERVQWSPEESYNLLRRYGEILKFTNPGPCVRGFLNCIRPVIVMDETFLKNNYRGQLIVAVCLDGEVPNLGFVTDRKTCFSKGISSVFPSAFHDLCVQHLTQNFHDKYKNDTVATYNGSITYRELTFVEAWRHLLAFPNGSGKYLNDVGIAQWSRVHCPGRRYNMMTTESMNSILKEPRDLPIASFLEHVRALLQRWFWERREEGIKVTSTLTKWAELVIQKKQERALTMKVNPIDFYQFHVKDLDKEKVVNLQTKECTCKEFQVQQLPCSHAIAAARDRNINVYSLCANYYTNKCLLAAYAKALYPVGNQ</sequence>
<gene>
    <name evidence="6" type="ORF">E5676_scaffold506G00130</name>
</gene>
<keyword evidence="1" id="KW-0479">Metal-binding</keyword>
<keyword evidence="2 4" id="KW-0863">Zinc-finger</keyword>
<evidence type="ECO:0000313" key="6">
    <source>
        <dbReference type="EMBL" id="TYJ96969.1"/>
    </source>
</evidence>
<evidence type="ECO:0000256" key="2">
    <source>
        <dbReference type="ARBA" id="ARBA00022771"/>
    </source>
</evidence>
<organism evidence="6 7">
    <name type="scientific">Cucumis melo var. makuwa</name>
    <name type="common">Oriental melon</name>
    <dbReference type="NCBI Taxonomy" id="1194695"/>
    <lineage>
        <taxon>Eukaryota</taxon>
        <taxon>Viridiplantae</taxon>
        <taxon>Streptophyta</taxon>
        <taxon>Embryophyta</taxon>
        <taxon>Tracheophyta</taxon>
        <taxon>Spermatophyta</taxon>
        <taxon>Magnoliopsida</taxon>
        <taxon>eudicotyledons</taxon>
        <taxon>Gunneridae</taxon>
        <taxon>Pentapetalae</taxon>
        <taxon>rosids</taxon>
        <taxon>fabids</taxon>
        <taxon>Cucurbitales</taxon>
        <taxon>Cucurbitaceae</taxon>
        <taxon>Benincaseae</taxon>
        <taxon>Cucumis</taxon>
    </lineage>
</organism>
<dbReference type="InterPro" id="IPR004332">
    <property type="entry name" value="Transposase_MuDR"/>
</dbReference>
<name>A0A5D3BD98_CUCMM</name>
<accession>A0A5D3BD98</accession>
<evidence type="ECO:0000256" key="3">
    <source>
        <dbReference type="ARBA" id="ARBA00022833"/>
    </source>
</evidence>
<dbReference type="SMART" id="SM00575">
    <property type="entry name" value="ZnF_PMZ"/>
    <property type="match status" value="1"/>
</dbReference>
<reference evidence="6 7" key="1">
    <citation type="submission" date="2019-08" db="EMBL/GenBank/DDBJ databases">
        <title>Draft genome sequences of two oriental melons (Cucumis melo L. var makuwa).</title>
        <authorList>
            <person name="Kwon S.-Y."/>
        </authorList>
    </citation>
    <scope>NUCLEOTIDE SEQUENCE [LARGE SCALE GENOMIC DNA]</scope>
    <source>
        <strain evidence="7">cv. Chang Bougi</strain>
        <tissue evidence="6">Leaf</tissue>
    </source>
</reference>
<comment type="caution">
    <text evidence="6">The sequence shown here is derived from an EMBL/GenBank/DDBJ whole genome shotgun (WGS) entry which is preliminary data.</text>
</comment>
<evidence type="ECO:0000313" key="7">
    <source>
        <dbReference type="Proteomes" id="UP000321947"/>
    </source>
</evidence>
<dbReference type="InterPro" id="IPR007527">
    <property type="entry name" value="Znf_SWIM"/>
</dbReference>
<dbReference type="PROSITE" id="PS50966">
    <property type="entry name" value="ZF_SWIM"/>
    <property type="match status" value="1"/>
</dbReference>
<evidence type="ECO:0000256" key="1">
    <source>
        <dbReference type="ARBA" id="ARBA00022723"/>
    </source>
</evidence>